<dbReference type="AlphaFoldDB" id="A0A4U0SJQ3"/>
<dbReference type="EMBL" id="SUMC01000031">
    <property type="protein sequence ID" value="TKA08407.1"/>
    <property type="molecule type" value="Genomic_DNA"/>
</dbReference>
<dbReference type="InterPro" id="IPR021373">
    <property type="entry name" value="DUF2993"/>
</dbReference>
<keyword evidence="2" id="KW-1185">Reference proteome</keyword>
<dbReference type="OrthoDB" id="3215846at2"/>
<organism evidence="1 2">
    <name type="scientific">Actinacidiphila oryziradicis</name>
    <dbReference type="NCBI Taxonomy" id="2571141"/>
    <lineage>
        <taxon>Bacteria</taxon>
        <taxon>Bacillati</taxon>
        <taxon>Actinomycetota</taxon>
        <taxon>Actinomycetes</taxon>
        <taxon>Kitasatosporales</taxon>
        <taxon>Streptomycetaceae</taxon>
        <taxon>Actinacidiphila</taxon>
    </lineage>
</organism>
<comment type="caution">
    <text evidence="1">The sequence shown here is derived from an EMBL/GenBank/DDBJ whole genome shotgun (WGS) entry which is preliminary data.</text>
</comment>
<name>A0A4U0SJQ3_9ACTN</name>
<dbReference type="Pfam" id="PF11209">
    <property type="entry name" value="LmeA"/>
    <property type="match status" value="1"/>
</dbReference>
<reference evidence="1 2" key="1">
    <citation type="submission" date="2019-04" db="EMBL/GenBank/DDBJ databases">
        <title>Streptomyces oryziradicis sp. nov., a novel actinomycete isolated from rhizosphere soil of rice (Oryza sativa L.).</title>
        <authorList>
            <person name="Li C."/>
        </authorList>
    </citation>
    <scope>NUCLEOTIDE SEQUENCE [LARGE SCALE GENOMIC DNA]</scope>
    <source>
        <strain evidence="1 2">NEAU-C40</strain>
    </source>
</reference>
<proteinExistence type="predicted"/>
<dbReference type="RefSeq" id="WP_136726786.1">
    <property type="nucleotide sequence ID" value="NZ_JAOPYF010000410.1"/>
</dbReference>
<evidence type="ECO:0000313" key="2">
    <source>
        <dbReference type="Proteomes" id="UP000305778"/>
    </source>
</evidence>
<protein>
    <submittedName>
        <fullName evidence="1">DUF2993 domain-containing protein</fullName>
    </submittedName>
</protein>
<evidence type="ECO:0000313" key="1">
    <source>
        <dbReference type="EMBL" id="TKA08407.1"/>
    </source>
</evidence>
<gene>
    <name evidence="1" type="ORF">FCI23_28380</name>
</gene>
<dbReference type="Proteomes" id="UP000305778">
    <property type="component" value="Unassembled WGS sequence"/>
</dbReference>
<accession>A0A4U0SJQ3</accession>
<sequence>MRAIRILLVLAVVLGVLFVAADRIALWFAESQAADKAQQSQGFTSKPDVSIKGFPFLTQVAAKKLDDVHITAKGIEAGTGGQTLRIDRFSADLRGVRLSGNFSSAVADTADGTVLITYADLTKAVPSGITVGYAGNGKVKLSALGFTTTVEATLANGKTVRLGGLSGLPAELQALVGSGLSWDLSGLPTGIQLKSATATADGIQVVASGTHVVLAN</sequence>